<dbReference type="PANTHER" id="PTHR43335">
    <property type="entry name" value="ABC TRANSPORTER, ATP-BINDING PROTEIN"/>
    <property type="match status" value="1"/>
</dbReference>
<protein>
    <submittedName>
        <fullName evidence="6">BovF</fullName>
    </submittedName>
</protein>
<organism evidence="6">
    <name type="scientific">Streptococcus equinus</name>
    <name type="common">Streptococcus bovis</name>
    <dbReference type="NCBI Taxonomy" id="1335"/>
    <lineage>
        <taxon>Bacteria</taxon>
        <taxon>Bacillati</taxon>
        <taxon>Bacillota</taxon>
        <taxon>Bacilli</taxon>
        <taxon>Lactobacillales</taxon>
        <taxon>Streptococcaceae</taxon>
        <taxon>Streptococcus</taxon>
    </lineage>
</organism>
<comment type="similarity">
    <text evidence="1">Belongs to the ABC transporter superfamily.</text>
</comment>
<keyword evidence="4" id="KW-0067">ATP-binding</keyword>
<evidence type="ECO:0000256" key="3">
    <source>
        <dbReference type="ARBA" id="ARBA00022741"/>
    </source>
</evidence>
<dbReference type="SUPFAM" id="SSF52540">
    <property type="entry name" value="P-loop containing nucleoside triphosphate hydrolases"/>
    <property type="match status" value="1"/>
</dbReference>
<accession>B1PW42</accession>
<keyword evidence="2" id="KW-0813">Transport</keyword>
<name>B1PW42_STREI</name>
<dbReference type="SMART" id="SM00382">
    <property type="entry name" value="AAA"/>
    <property type="match status" value="1"/>
</dbReference>
<keyword evidence="3" id="KW-0547">Nucleotide-binding</keyword>
<dbReference type="PROSITE" id="PS50893">
    <property type="entry name" value="ABC_TRANSPORTER_2"/>
    <property type="match status" value="1"/>
</dbReference>
<evidence type="ECO:0000313" key="6">
    <source>
        <dbReference type="EMBL" id="ACA51937.2"/>
    </source>
</evidence>
<dbReference type="InterPro" id="IPR027417">
    <property type="entry name" value="P-loop_NTPase"/>
</dbReference>
<dbReference type="AlphaFoldDB" id="B1PW42"/>
<evidence type="ECO:0000259" key="5">
    <source>
        <dbReference type="PROSITE" id="PS50893"/>
    </source>
</evidence>
<dbReference type="PANTHER" id="PTHR43335:SF4">
    <property type="entry name" value="ABC TRANSPORTER, ATP-BINDING PROTEIN"/>
    <property type="match status" value="1"/>
</dbReference>
<gene>
    <name evidence="6" type="primary">bovF</name>
</gene>
<proteinExistence type="inferred from homology"/>
<dbReference type="EMBL" id="EU497962">
    <property type="protein sequence ID" value="ACA51937.2"/>
    <property type="molecule type" value="Genomic_DNA"/>
</dbReference>
<sequence length="302" mass="33811">MDIKLCKINKNYGSRKILKGLNVNVPSGEIYGFIGANGSGKTTTMKIMTGLTPANHGVVKFDGLTLKELAKSEKSFGAFISTPTYYKNLTAVENLTIVQDILGKPKSEVYRVLELVGLSEAADKEVRSFSFGMKQRLGLAFAFLNNPDILILDEPTNGLDPKGIVEIRELLRRLSQEEGKTIFISSHNISEIEAIADRVGIIHQGSLVFEGTLDELYRSNRSTYILEVNDEEKARQLLTEKRIDFMNHQTRFEINLSKSNIPSLLKELIEREISVYEMTPNKNLERIFLNLTAGGTEDAISY</sequence>
<reference evidence="6" key="2">
    <citation type="submission" date="2013-07" db="EMBL/GenBank/DDBJ databases">
        <authorList>
            <person name="Liu G."/>
            <person name="Ni J."/>
            <person name="Chen M."/>
            <person name="Zhong J."/>
            <person name="Huan L."/>
        </authorList>
    </citation>
    <scope>NUCLEOTIDE SEQUENCE</scope>
    <source>
        <strain evidence="6">HJ50</strain>
    </source>
</reference>
<evidence type="ECO:0000256" key="1">
    <source>
        <dbReference type="ARBA" id="ARBA00005417"/>
    </source>
</evidence>
<evidence type="ECO:0000256" key="2">
    <source>
        <dbReference type="ARBA" id="ARBA00022448"/>
    </source>
</evidence>
<dbReference type="InterPro" id="IPR003593">
    <property type="entry name" value="AAA+_ATPase"/>
</dbReference>
<dbReference type="Gene3D" id="3.40.50.300">
    <property type="entry name" value="P-loop containing nucleotide triphosphate hydrolases"/>
    <property type="match status" value="1"/>
</dbReference>
<evidence type="ECO:0000256" key="4">
    <source>
        <dbReference type="ARBA" id="ARBA00022840"/>
    </source>
</evidence>
<dbReference type="Pfam" id="PF00005">
    <property type="entry name" value="ABC_tran"/>
    <property type="match status" value="1"/>
</dbReference>
<feature type="domain" description="ABC transporter" evidence="5">
    <location>
        <begin position="3"/>
        <end position="229"/>
    </location>
</feature>
<dbReference type="GO" id="GO:0005524">
    <property type="term" value="F:ATP binding"/>
    <property type="evidence" value="ECO:0007669"/>
    <property type="project" value="UniProtKB-KW"/>
</dbReference>
<dbReference type="GO" id="GO:0016887">
    <property type="term" value="F:ATP hydrolysis activity"/>
    <property type="evidence" value="ECO:0007669"/>
    <property type="project" value="InterPro"/>
</dbReference>
<dbReference type="InterPro" id="IPR003439">
    <property type="entry name" value="ABC_transporter-like_ATP-bd"/>
</dbReference>
<reference evidence="6" key="1">
    <citation type="journal article" date="2009" name="Microbiology">
        <title>Characteristics of the bovicin HJ50 gene cluster in Streptococcus bovis HJ50.</title>
        <authorList>
            <person name="Liu G."/>
            <person name="Zhong J."/>
            <person name="Ni J."/>
            <person name="Chen M."/>
            <person name="Xiao H."/>
            <person name="Huan L."/>
        </authorList>
    </citation>
    <scope>NUCLEOTIDE SEQUENCE</scope>
    <source>
        <strain evidence="6">HJ50</strain>
    </source>
</reference>